<protein>
    <submittedName>
        <fullName evidence="2">FR47-like protein</fullName>
    </submittedName>
</protein>
<feature type="domain" description="N-acetyltransferase" evidence="1">
    <location>
        <begin position="128"/>
        <end position="262"/>
    </location>
</feature>
<gene>
    <name evidence="2" type="ORF">SAMN04489812_2961</name>
</gene>
<organism evidence="2 3">
    <name type="scientific">Microlunatus soli</name>
    <dbReference type="NCBI Taxonomy" id="630515"/>
    <lineage>
        <taxon>Bacteria</taxon>
        <taxon>Bacillati</taxon>
        <taxon>Actinomycetota</taxon>
        <taxon>Actinomycetes</taxon>
        <taxon>Propionibacteriales</taxon>
        <taxon>Propionibacteriaceae</taxon>
        <taxon>Microlunatus</taxon>
    </lineage>
</organism>
<dbReference type="EMBL" id="LT629772">
    <property type="protein sequence ID" value="SDS76757.1"/>
    <property type="molecule type" value="Genomic_DNA"/>
</dbReference>
<name>A0A1H1UW55_9ACTN</name>
<dbReference type="InterPro" id="IPR000182">
    <property type="entry name" value="GNAT_dom"/>
</dbReference>
<keyword evidence="3" id="KW-1185">Reference proteome</keyword>
<accession>A0A1H1UW55</accession>
<dbReference type="Gene3D" id="3.40.630.30">
    <property type="match status" value="1"/>
</dbReference>
<dbReference type="OrthoDB" id="5143160at2"/>
<dbReference type="InterPro" id="IPR016181">
    <property type="entry name" value="Acyl_CoA_acyltransferase"/>
</dbReference>
<proteinExistence type="predicted"/>
<dbReference type="AlphaFoldDB" id="A0A1H1UW55"/>
<dbReference type="Pfam" id="PF00583">
    <property type="entry name" value="Acetyltransf_1"/>
    <property type="match status" value="1"/>
</dbReference>
<dbReference type="GO" id="GO:0016747">
    <property type="term" value="F:acyltransferase activity, transferring groups other than amino-acyl groups"/>
    <property type="evidence" value="ECO:0007669"/>
    <property type="project" value="InterPro"/>
</dbReference>
<dbReference type="Proteomes" id="UP000199103">
    <property type="component" value="Chromosome I"/>
</dbReference>
<sequence length="265" mass="28827">MQRLASHADLLDRSGGDPWIRWGVPETDPDGRLPELWMHGDIAIVERTGERRGFWILPLPTAAAEDVAERFHDALIALRGSDLLARVDARTLTVDARHGALAHRVFALQPGGDWEWMWTTTEPPRLAAEDRLIILDDAADAAEINDFSAAHNHRLWTTAGTGHVVHWLGIRDTSGALVAVGGSEREATGVPHLAGIVTHTAHRGRGLGAAISTGLVRWALIDSDVCTLGMYSDNTVARSVYHRIGFDTAHAWHSRPLANPASAGR</sequence>
<reference evidence="2 3" key="1">
    <citation type="submission" date="2016-10" db="EMBL/GenBank/DDBJ databases">
        <authorList>
            <person name="de Groot N.N."/>
        </authorList>
    </citation>
    <scope>NUCLEOTIDE SEQUENCE [LARGE SCALE GENOMIC DNA]</scope>
    <source>
        <strain evidence="2 3">DSM 21800</strain>
    </source>
</reference>
<evidence type="ECO:0000259" key="1">
    <source>
        <dbReference type="PROSITE" id="PS51186"/>
    </source>
</evidence>
<dbReference type="PROSITE" id="PS51186">
    <property type="entry name" value="GNAT"/>
    <property type="match status" value="1"/>
</dbReference>
<evidence type="ECO:0000313" key="2">
    <source>
        <dbReference type="EMBL" id="SDS76757.1"/>
    </source>
</evidence>
<dbReference type="RefSeq" id="WP_091525960.1">
    <property type="nucleotide sequence ID" value="NZ_LT629772.1"/>
</dbReference>
<dbReference type="SUPFAM" id="SSF55729">
    <property type="entry name" value="Acyl-CoA N-acyltransferases (Nat)"/>
    <property type="match status" value="1"/>
</dbReference>
<dbReference type="STRING" id="630515.SAMN04489812_2961"/>
<evidence type="ECO:0000313" key="3">
    <source>
        <dbReference type="Proteomes" id="UP000199103"/>
    </source>
</evidence>